<comment type="caution">
    <text evidence="4">The sequence shown here is derived from an EMBL/GenBank/DDBJ whole genome shotgun (WGS) entry which is preliminary data.</text>
</comment>
<keyword evidence="2" id="KW-0732">Signal</keyword>
<evidence type="ECO:0000256" key="2">
    <source>
        <dbReference type="SAM" id="SignalP"/>
    </source>
</evidence>
<feature type="region of interest" description="Disordered" evidence="1">
    <location>
        <begin position="343"/>
        <end position="363"/>
    </location>
</feature>
<dbReference type="Proteomes" id="UP001185984">
    <property type="component" value="Unassembled WGS sequence"/>
</dbReference>
<name>A0ABU3ZRU1_9SPHN</name>
<accession>A0ABU3ZRU1</accession>
<evidence type="ECO:0000313" key="4">
    <source>
        <dbReference type="EMBL" id="MDV5822239.1"/>
    </source>
</evidence>
<organism evidence="4 5">
    <name type="scientific">Sphingobium naphthae</name>
    <dbReference type="NCBI Taxonomy" id="1886786"/>
    <lineage>
        <taxon>Bacteria</taxon>
        <taxon>Pseudomonadati</taxon>
        <taxon>Pseudomonadota</taxon>
        <taxon>Alphaproteobacteria</taxon>
        <taxon>Sphingomonadales</taxon>
        <taxon>Sphingomonadaceae</taxon>
        <taxon>Sphingobium</taxon>
    </lineage>
</organism>
<dbReference type="InterPro" id="IPR051544">
    <property type="entry name" value="TPS_OM_transporter"/>
</dbReference>
<evidence type="ECO:0000256" key="1">
    <source>
        <dbReference type="SAM" id="MobiDB-lite"/>
    </source>
</evidence>
<reference evidence="5" key="1">
    <citation type="journal article" date="2022" name="J Environ Chem Eng">
        <title>Biodegradation of petroleum oil using a constructed nonpathogenic and heavy metal-tolerant bacterial consortium isolated from marine sponges.</title>
        <authorList>
            <person name="Dechsakulwatana C."/>
            <person name="Rungsihiranrut A."/>
            <person name="Muangchinda C."/>
            <person name="Ningthoujam R."/>
            <person name="Klankeo P."/>
            <person name="Pinyakong O."/>
        </authorList>
    </citation>
    <scope>NUCLEOTIDE SEQUENCE [LARGE SCALE GENOMIC DNA]</scope>
    <source>
        <strain evidence="5">MO2-4</strain>
    </source>
</reference>
<dbReference type="Gene3D" id="2.40.160.50">
    <property type="entry name" value="membrane protein fhac: a member of the omp85/tpsb transporter family"/>
    <property type="match status" value="1"/>
</dbReference>
<gene>
    <name evidence="4" type="ORF">O0R41_01295</name>
</gene>
<proteinExistence type="predicted"/>
<dbReference type="EMBL" id="JAPTHD010000001">
    <property type="protein sequence ID" value="MDV5822239.1"/>
    <property type="molecule type" value="Genomic_DNA"/>
</dbReference>
<dbReference type="PANTHER" id="PTHR34597:SF6">
    <property type="entry name" value="BLR6126 PROTEIN"/>
    <property type="match status" value="1"/>
</dbReference>
<dbReference type="PANTHER" id="PTHR34597">
    <property type="entry name" value="SLR1661 PROTEIN"/>
    <property type="match status" value="1"/>
</dbReference>
<evidence type="ECO:0000313" key="5">
    <source>
        <dbReference type="Proteomes" id="UP001185984"/>
    </source>
</evidence>
<dbReference type="InterPro" id="IPR005565">
    <property type="entry name" value="Hemolysn_activator_HlyB_C"/>
</dbReference>
<feature type="domain" description="Haemolysin activator HlyB C-terminal" evidence="3">
    <location>
        <begin position="178"/>
        <end position="317"/>
    </location>
</feature>
<keyword evidence="5" id="KW-1185">Reference proteome</keyword>
<protein>
    <recommendedName>
        <fullName evidence="3">Haemolysin activator HlyB C-terminal domain-containing protein</fullName>
    </recommendedName>
</protein>
<feature type="signal peptide" evidence="2">
    <location>
        <begin position="1"/>
        <end position="21"/>
    </location>
</feature>
<feature type="chain" id="PRO_5047376347" description="Haemolysin activator HlyB C-terminal domain-containing protein" evidence="2">
    <location>
        <begin position="22"/>
        <end position="363"/>
    </location>
</feature>
<evidence type="ECO:0000259" key="3">
    <source>
        <dbReference type="Pfam" id="PF03865"/>
    </source>
</evidence>
<dbReference type="RefSeq" id="WP_317515466.1">
    <property type="nucleotide sequence ID" value="NZ_JAPTHD010000001.1"/>
</dbReference>
<dbReference type="Pfam" id="PF03865">
    <property type="entry name" value="ShlB"/>
    <property type="match status" value="1"/>
</dbReference>
<sequence length="363" mass="38618">MTQYKSAPMIALLAAIAPLEAVDAAAQGEASTANLKLAALDISGSTIEPALRRAAAPYLGRPASTEQLQALAKALDAAYGRSDVAIYTIDLRSISQQGTLFVGVREGRVERLRFSGVTTGVGARVRELARRLEQADGPLSRRRLHRVLQLVQAIPGGRVEAFLNAGTKPGGLEIHFQTQADPNRLALQFNNNGQAFTGRAQMQMIGQGNSIVRPGDQLGVLLGRNLNGRIRMTAAAYSLPVGADGVVLDLAAASSASDIAEYRLRGDAYGLSAAVTYPLLLTERDLLSATATIAVQGNESRFAGYRLFRERTPAARLSLAPRNRTDREQRATDGVAFAALRAGGGERADRRPAFQQMGGADRA</sequence>